<sequence length="294" mass="31997">MPLGVFGLLLAATGTFLVVAEDDWTGLILVVGGVLVAAMVGLVLALSVRTRVPTTKPPPGVAIRFRARRTFFTTATPLLVILVMAAVVGAWVLWGPPLGVGRAVLAVVAAVTWVFFVPPEGGRRTYAVTADELVIESADSRRSVRWDDVESVWHRPFVVVAGDGLQHRYDDRLELTTTGGTRPLVVVGAHRQARLSLMIVDLSREHVRRRLLATFAREGRVQLGELSVDHDGVQGPDGRRLPWEADWRVRSQVDEQGVSLVVRAPQGQTVAGRVPEEGVARELLTTLRDQFTSG</sequence>
<feature type="transmembrane region" description="Helical" evidence="1">
    <location>
        <begin position="100"/>
        <end position="117"/>
    </location>
</feature>
<organism evidence="2 3">
    <name type="scientific">Micromonospora endolithica</name>
    <dbReference type="NCBI Taxonomy" id="230091"/>
    <lineage>
        <taxon>Bacteria</taxon>
        <taxon>Bacillati</taxon>
        <taxon>Actinomycetota</taxon>
        <taxon>Actinomycetes</taxon>
        <taxon>Micromonosporales</taxon>
        <taxon>Micromonosporaceae</taxon>
        <taxon>Micromonospora</taxon>
    </lineage>
</organism>
<keyword evidence="1" id="KW-0812">Transmembrane</keyword>
<keyword evidence="3" id="KW-1185">Reference proteome</keyword>
<gene>
    <name evidence="2" type="ORF">D7223_05485</name>
</gene>
<dbReference type="Proteomes" id="UP000281726">
    <property type="component" value="Unassembled WGS sequence"/>
</dbReference>
<protein>
    <submittedName>
        <fullName evidence="2">Uncharacterized protein</fullName>
    </submittedName>
</protein>
<keyword evidence="1" id="KW-1133">Transmembrane helix</keyword>
<name>A0A3A9ZSB0_9ACTN</name>
<comment type="caution">
    <text evidence="2">The sequence shown here is derived from an EMBL/GenBank/DDBJ whole genome shotgun (WGS) entry which is preliminary data.</text>
</comment>
<keyword evidence="1" id="KW-0472">Membrane</keyword>
<accession>A0A3A9ZSB0</accession>
<evidence type="ECO:0000313" key="2">
    <source>
        <dbReference type="EMBL" id="RKN51158.1"/>
    </source>
</evidence>
<feature type="transmembrane region" description="Helical" evidence="1">
    <location>
        <begin position="70"/>
        <end position="94"/>
    </location>
</feature>
<reference evidence="2 3" key="1">
    <citation type="journal article" date="2004" name="Syst. Appl. Microbiol.">
        <title>Cryptoendolithic actinomycetes from antarctic sandstone rock samples: Micromonospora endolithica sp. nov. and two isolates related to Micromonospora coerulea Jensen 1932.</title>
        <authorList>
            <person name="Hirsch P."/>
            <person name="Mevs U."/>
            <person name="Kroppenstedt R.M."/>
            <person name="Schumann P."/>
            <person name="Stackebrandt E."/>
        </authorList>
    </citation>
    <scope>NUCLEOTIDE SEQUENCE [LARGE SCALE GENOMIC DNA]</scope>
    <source>
        <strain evidence="2 3">JCM 12677</strain>
    </source>
</reference>
<dbReference type="AlphaFoldDB" id="A0A3A9ZSB0"/>
<evidence type="ECO:0000256" key="1">
    <source>
        <dbReference type="SAM" id="Phobius"/>
    </source>
</evidence>
<feature type="transmembrane region" description="Helical" evidence="1">
    <location>
        <begin position="30"/>
        <end position="49"/>
    </location>
</feature>
<dbReference type="EMBL" id="RBAK01000001">
    <property type="protein sequence ID" value="RKN51158.1"/>
    <property type="molecule type" value="Genomic_DNA"/>
</dbReference>
<proteinExistence type="predicted"/>
<evidence type="ECO:0000313" key="3">
    <source>
        <dbReference type="Proteomes" id="UP000281726"/>
    </source>
</evidence>